<dbReference type="GeneID" id="25271619"/>
<evidence type="ECO:0000313" key="2">
    <source>
        <dbReference type="EMBL" id="CDI78598.1"/>
    </source>
</evidence>
<sequence>MQGSKREVPPPDAQGGPQGAPEGLARRRRVQFAAEPAIHEAAAAADEYEDDSPAATAAAAAAAAAAAGEDEPSLADILDAKYSKTKVEDIRRQKKLMLKGASRLGLGPLALDFATSNCAAAAAAAGEDDPNQVRGFN</sequence>
<proteinExistence type="predicted"/>
<organism evidence="2 3">
    <name type="scientific">Eimeria acervulina</name>
    <name type="common">Coccidian parasite</name>
    <dbReference type="NCBI Taxonomy" id="5801"/>
    <lineage>
        <taxon>Eukaryota</taxon>
        <taxon>Sar</taxon>
        <taxon>Alveolata</taxon>
        <taxon>Apicomplexa</taxon>
        <taxon>Conoidasida</taxon>
        <taxon>Coccidia</taxon>
        <taxon>Eucoccidiorida</taxon>
        <taxon>Eimeriorina</taxon>
        <taxon>Eimeriidae</taxon>
        <taxon>Eimeria</taxon>
    </lineage>
</organism>
<dbReference type="Proteomes" id="UP000018050">
    <property type="component" value="Unassembled WGS sequence"/>
</dbReference>
<keyword evidence="3" id="KW-1185">Reference proteome</keyword>
<reference evidence="2" key="2">
    <citation type="submission" date="2013-10" db="EMBL/GenBank/DDBJ databases">
        <authorList>
            <person name="Aslett M."/>
        </authorList>
    </citation>
    <scope>NUCLEOTIDE SEQUENCE</scope>
    <source>
        <strain evidence="2">Houghton</strain>
    </source>
</reference>
<dbReference type="VEuPathDB" id="ToxoDB:EAH_00035490"/>
<feature type="region of interest" description="Disordered" evidence="1">
    <location>
        <begin position="1"/>
        <end position="27"/>
    </location>
</feature>
<evidence type="ECO:0000256" key="1">
    <source>
        <dbReference type="SAM" id="MobiDB-lite"/>
    </source>
</evidence>
<evidence type="ECO:0000313" key="3">
    <source>
        <dbReference type="Proteomes" id="UP000018050"/>
    </source>
</evidence>
<gene>
    <name evidence="2" type="ORF">EAH_00035490</name>
</gene>
<dbReference type="EMBL" id="HG670893">
    <property type="protein sequence ID" value="CDI78598.1"/>
    <property type="molecule type" value="Genomic_DNA"/>
</dbReference>
<reference evidence="2" key="1">
    <citation type="submission" date="2013-10" db="EMBL/GenBank/DDBJ databases">
        <title>Genomic analysis of the causative agents of coccidiosis in chickens.</title>
        <authorList>
            <person name="Reid A.J."/>
            <person name="Blake D."/>
            <person name="Billington K."/>
            <person name="Browne H."/>
            <person name="Dunn M."/>
            <person name="Hung S."/>
            <person name="Kawahara F."/>
            <person name="Miranda-Saavedra D."/>
            <person name="Mourier T."/>
            <person name="Nagra H."/>
            <person name="Otto T.D."/>
            <person name="Rawlings N."/>
            <person name="Sanchez A."/>
            <person name="Sanders M."/>
            <person name="Subramaniam C."/>
            <person name="Tay Y."/>
            <person name="Dear P."/>
            <person name="Doerig C."/>
            <person name="Gruber A."/>
            <person name="Parkinson J."/>
            <person name="Shirley M."/>
            <person name="Wan K.L."/>
            <person name="Berriman M."/>
            <person name="Tomley F."/>
            <person name="Pain A."/>
        </authorList>
    </citation>
    <scope>NUCLEOTIDE SEQUENCE</scope>
    <source>
        <strain evidence="2">Houghton</strain>
    </source>
</reference>
<dbReference type="AlphaFoldDB" id="U6GH51"/>
<dbReference type="OrthoDB" id="348992at2759"/>
<accession>U6GH51</accession>
<name>U6GH51_EIMAC</name>
<protein>
    <submittedName>
        <fullName evidence="2">CD2 antigen cytoplasmic tail-binding protein 2, putative</fullName>
    </submittedName>
</protein>
<dbReference type="RefSeq" id="XP_013251186.1">
    <property type="nucleotide sequence ID" value="XM_013395732.1"/>
</dbReference>
<feature type="compositionally biased region" description="Low complexity" evidence="1">
    <location>
        <begin position="13"/>
        <end position="23"/>
    </location>
</feature>